<gene>
    <name evidence="2" type="ORF">L207DRAFT_529875</name>
</gene>
<sequence>MTKASFTATGMASPCKDFWALVDLIAHPPFLKSPKPKAASQFDRSQMARVQRGLVSMVRVAVFQPLIALPSLLPSFHCLQLLPAAGAAAAKEKCVQACTLSAASEEGQPYRHWRKRSTPRLHPQAMPWSRRIAIGMEASTATAAGGPPSRCGRAKAVSGSPLRVH</sequence>
<dbReference type="OrthoDB" id="10594124at2759"/>
<protein>
    <submittedName>
        <fullName evidence="2">Uncharacterized protein</fullName>
    </submittedName>
</protein>
<reference evidence="2 3" key="1">
    <citation type="submission" date="2016-04" db="EMBL/GenBank/DDBJ databases">
        <title>A degradative enzymes factory behind the ericoid mycorrhizal symbiosis.</title>
        <authorList>
            <consortium name="DOE Joint Genome Institute"/>
            <person name="Martino E."/>
            <person name="Morin E."/>
            <person name="Grelet G."/>
            <person name="Kuo A."/>
            <person name="Kohler A."/>
            <person name="Daghino S."/>
            <person name="Barry K."/>
            <person name="Choi C."/>
            <person name="Cichocki N."/>
            <person name="Clum A."/>
            <person name="Copeland A."/>
            <person name="Hainaut M."/>
            <person name="Haridas S."/>
            <person name="Labutti K."/>
            <person name="Lindquist E."/>
            <person name="Lipzen A."/>
            <person name="Khouja H.-R."/>
            <person name="Murat C."/>
            <person name="Ohm R."/>
            <person name="Olson A."/>
            <person name="Spatafora J."/>
            <person name="Veneault-Fourrey C."/>
            <person name="Henrissat B."/>
            <person name="Grigoriev I."/>
            <person name="Martin F."/>
            <person name="Perotto S."/>
        </authorList>
    </citation>
    <scope>NUCLEOTIDE SEQUENCE [LARGE SCALE GENOMIC DNA]</scope>
    <source>
        <strain evidence="2 3">F</strain>
    </source>
</reference>
<accession>A0A2J6RN52</accession>
<organism evidence="2 3">
    <name type="scientific">Hyaloscypha variabilis (strain UAMH 11265 / GT02V1 / F)</name>
    <name type="common">Meliniomyces variabilis</name>
    <dbReference type="NCBI Taxonomy" id="1149755"/>
    <lineage>
        <taxon>Eukaryota</taxon>
        <taxon>Fungi</taxon>
        <taxon>Dikarya</taxon>
        <taxon>Ascomycota</taxon>
        <taxon>Pezizomycotina</taxon>
        <taxon>Leotiomycetes</taxon>
        <taxon>Helotiales</taxon>
        <taxon>Hyaloscyphaceae</taxon>
        <taxon>Hyaloscypha</taxon>
        <taxon>Hyaloscypha variabilis</taxon>
    </lineage>
</organism>
<keyword evidence="3" id="KW-1185">Reference proteome</keyword>
<dbReference type="EMBL" id="KZ613946">
    <property type="protein sequence ID" value="PMD39954.1"/>
    <property type="molecule type" value="Genomic_DNA"/>
</dbReference>
<name>A0A2J6RN52_HYAVF</name>
<dbReference type="Proteomes" id="UP000235786">
    <property type="component" value="Unassembled WGS sequence"/>
</dbReference>
<dbReference type="AlphaFoldDB" id="A0A2J6RN52"/>
<evidence type="ECO:0000313" key="2">
    <source>
        <dbReference type="EMBL" id="PMD39954.1"/>
    </source>
</evidence>
<feature type="region of interest" description="Disordered" evidence="1">
    <location>
        <begin position="141"/>
        <end position="165"/>
    </location>
</feature>
<evidence type="ECO:0000313" key="3">
    <source>
        <dbReference type="Proteomes" id="UP000235786"/>
    </source>
</evidence>
<evidence type="ECO:0000256" key="1">
    <source>
        <dbReference type="SAM" id="MobiDB-lite"/>
    </source>
</evidence>
<proteinExistence type="predicted"/>